<protein>
    <submittedName>
        <fullName evidence="1">Uncharacterized protein</fullName>
    </submittedName>
</protein>
<sequence>MSQAITMTARVKRLKMDNTMNWEVSERRQVGDAESMVNEGLKAAWWRNVGIEEGVQEEQ</sequence>
<dbReference type="EMBL" id="JAGTJR010000001">
    <property type="protein sequence ID" value="KAH7064937.1"/>
    <property type="molecule type" value="Genomic_DNA"/>
</dbReference>
<organism evidence="1 2">
    <name type="scientific">Macrophomina phaseolina</name>
    <dbReference type="NCBI Taxonomy" id="35725"/>
    <lineage>
        <taxon>Eukaryota</taxon>
        <taxon>Fungi</taxon>
        <taxon>Dikarya</taxon>
        <taxon>Ascomycota</taxon>
        <taxon>Pezizomycotina</taxon>
        <taxon>Dothideomycetes</taxon>
        <taxon>Dothideomycetes incertae sedis</taxon>
        <taxon>Botryosphaeriales</taxon>
        <taxon>Botryosphaeriaceae</taxon>
        <taxon>Macrophomina</taxon>
    </lineage>
</organism>
<proteinExistence type="predicted"/>
<name>A0ABQ8GUJ6_9PEZI</name>
<evidence type="ECO:0000313" key="1">
    <source>
        <dbReference type="EMBL" id="KAH7064937.1"/>
    </source>
</evidence>
<comment type="caution">
    <text evidence="1">The sequence shown here is derived from an EMBL/GenBank/DDBJ whole genome shotgun (WGS) entry which is preliminary data.</text>
</comment>
<accession>A0ABQ8GUJ6</accession>
<gene>
    <name evidence="1" type="ORF">B0J12DRAFT_734332</name>
</gene>
<reference evidence="1 2" key="1">
    <citation type="journal article" date="2021" name="Nat. Commun.">
        <title>Genetic determinants of endophytism in the Arabidopsis root mycobiome.</title>
        <authorList>
            <person name="Mesny F."/>
            <person name="Miyauchi S."/>
            <person name="Thiergart T."/>
            <person name="Pickel B."/>
            <person name="Atanasova L."/>
            <person name="Karlsson M."/>
            <person name="Huettel B."/>
            <person name="Barry K.W."/>
            <person name="Haridas S."/>
            <person name="Chen C."/>
            <person name="Bauer D."/>
            <person name="Andreopoulos W."/>
            <person name="Pangilinan J."/>
            <person name="LaButti K."/>
            <person name="Riley R."/>
            <person name="Lipzen A."/>
            <person name="Clum A."/>
            <person name="Drula E."/>
            <person name="Henrissat B."/>
            <person name="Kohler A."/>
            <person name="Grigoriev I.V."/>
            <person name="Martin F.M."/>
            <person name="Hacquard S."/>
        </authorList>
    </citation>
    <scope>NUCLEOTIDE SEQUENCE [LARGE SCALE GENOMIC DNA]</scope>
    <source>
        <strain evidence="1 2">MPI-SDFR-AT-0080</strain>
    </source>
</reference>
<dbReference type="Proteomes" id="UP000774617">
    <property type="component" value="Unassembled WGS sequence"/>
</dbReference>
<evidence type="ECO:0000313" key="2">
    <source>
        <dbReference type="Proteomes" id="UP000774617"/>
    </source>
</evidence>
<keyword evidence="2" id="KW-1185">Reference proteome</keyword>